<evidence type="ECO:0000256" key="3">
    <source>
        <dbReference type="SAM" id="Phobius"/>
    </source>
</evidence>
<keyword evidence="1" id="KW-0012">Acyltransferase</keyword>
<dbReference type="Gene3D" id="3.40.47.10">
    <property type="match status" value="1"/>
</dbReference>
<keyword evidence="6" id="KW-1185">Reference proteome</keyword>
<keyword evidence="3" id="KW-0812">Transmembrane</keyword>
<dbReference type="Pfam" id="PF08392">
    <property type="entry name" value="FAE1_CUT1_RppA"/>
    <property type="match status" value="2"/>
</dbReference>
<protein>
    <recommendedName>
        <fullName evidence="4">FAE domain-containing protein</fullName>
    </recommendedName>
</protein>
<accession>A0AAV1RVF2</accession>
<dbReference type="GO" id="GO:0009922">
    <property type="term" value="F:fatty acid elongase activity"/>
    <property type="evidence" value="ECO:0007669"/>
    <property type="project" value="UniProtKB-EC"/>
</dbReference>
<organism evidence="5 6">
    <name type="scientific">Dovyalis caffra</name>
    <dbReference type="NCBI Taxonomy" id="77055"/>
    <lineage>
        <taxon>Eukaryota</taxon>
        <taxon>Viridiplantae</taxon>
        <taxon>Streptophyta</taxon>
        <taxon>Embryophyta</taxon>
        <taxon>Tracheophyta</taxon>
        <taxon>Spermatophyta</taxon>
        <taxon>Magnoliopsida</taxon>
        <taxon>eudicotyledons</taxon>
        <taxon>Gunneridae</taxon>
        <taxon>Pentapetalae</taxon>
        <taxon>rosids</taxon>
        <taxon>fabids</taxon>
        <taxon>Malpighiales</taxon>
        <taxon>Salicaceae</taxon>
        <taxon>Flacourtieae</taxon>
        <taxon>Dovyalis</taxon>
    </lineage>
</organism>
<dbReference type="EMBL" id="CAWUPB010001160">
    <property type="protein sequence ID" value="CAK7340634.1"/>
    <property type="molecule type" value="Genomic_DNA"/>
</dbReference>
<gene>
    <name evidence="5" type="ORF">DCAF_LOCUS15719</name>
</gene>
<comment type="caution">
    <text evidence="5">The sequence shown here is derived from an EMBL/GenBank/DDBJ whole genome shotgun (WGS) entry which is preliminary data.</text>
</comment>
<dbReference type="Proteomes" id="UP001314170">
    <property type="component" value="Unassembled WGS sequence"/>
</dbReference>
<dbReference type="InterPro" id="IPR016039">
    <property type="entry name" value="Thiolase-like"/>
</dbReference>
<keyword evidence="3" id="KW-1133">Transmembrane helix</keyword>
<dbReference type="GO" id="GO:0016020">
    <property type="term" value="C:membrane"/>
    <property type="evidence" value="ECO:0007669"/>
    <property type="project" value="InterPro"/>
</dbReference>
<evidence type="ECO:0000256" key="1">
    <source>
        <dbReference type="ARBA" id="ARBA00023315"/>
    </source>
</evidence>
<dbReference type="SUPFAM" id="SSF53901">
    <property type="entry name" value="Thiolase-like"/>
    <property type="match status" value="2"/>
</dbReference>
<dbReference type="PANTHER" id="PTHR31561">
    <property type="entry name" value="3-KETOACYL-COA SYNTHASE"/>
    <property type="match status" value="1"/>
</dbReference>
<dbReference type="InterPro" id="IPR012392">
    <property type="entry name" value="3-ktacl-CoA_syn"/>
</dbReference>
<feature type="transmembrane region" description="Helical" evidence="3">
    <location>
        <begin position="16"/>
        <end position="40"/>
    </location>
</feature>
<feature type="domain" description="FAE" evidence="4">
    <location>
        <begin position="41"/>
        <end position="161"/>
    </location>
</feature>
<reference evidence="5 6" key="1">
    <citation type="submission" date="2024-01" db="EMBL/GenBank/DDBJ databases">
        <authorList>
            <person name="Waweru B."/>
        </authorList>
    </citation>
    <scope>NUCLEOTIDE SEQUENCE [LARGE SCALE GENOMIC DNA]</scope>
</reference>
<evidence type="ECO:0000259" key="4">
    <source>
        <dbReference type="Pfam" id="PF08392"/>
    </source>
</evidence>
<dbReference type="GO" id="GO:0006633">
    <property type="term" value="P:fatty acid biosynthetic process"/>
    <property type="evidence" value="ECO:0007669"/>
    <property type="project" value="InterPro"/>
</dbReference>
<proteinExistence type="predicted"/>
<keyword evidence="1" id="KW-0808">Transferase</keyword>
<evidence type="ECO:0000313" key="6">
    <source>
        <dbReference type="Proteomes" id="UP001314170"/>
    </source>
</evidence>
<dbReference type="AlphaFoldDB" id="A0AAV1RVF2"/>
<evidence type="ECO:0000256" key="2">
    <source>
        <dbReference type="ARBA" id="ARBA00047375"/>
    </source>
</evidence>
<feature type="domain" description="FAE" evidence="4">
    <location>
        <begin position="162"/>
        <end position="266"/>
    </location>
</feature>
<sequence length="343" mass="38754">MAKECFMLEQTKLAEILILVADFKVLAAVALLAIALYLLIDSKNVYLVDFMCYKAPESQRFPISSFIEHEERLGKFNRKTVELQTKVIERSGIGNETYLPDGIHQLPGDHTLNSTLEEVEMVLFTIVQDLFTKHKIDPKMIDIIITDCSLVCPIPSLATMVKSMLLANCLFRMGSAAILLSNRKSDRQVTKYRLQHLVRTHLGSKDSLYKCAVQEADDERYIGLSLSRSILQVAGEALKTNMVTLAAIVLPYSELIQYGLSTMWKKVWPPAKKAVVEAIKEYLKLKDRDGETGDRIWQLAFRSGFKCNSAVWKCISKMKPDNSNVGSDSIDQYPVEVPEIMDH</sequence>
<comment type="catalytic activity">
    <reaction evidence="2">
        <text>a very-long-chain acyl-CoA + malonyl-CoA + H(+) = a very-long-chain 3-oxoacyl-CoA + CO2 + CoA</text>
        <dbReference type="Rhea" id="RHEA:32727"/>
        <dbReference type="ChEBI" id="CHEBI:15378"/>
        <dbReference type="ChEBI" id="CHEBI:16526"/>
        <dbReference type="ChEBI" id="CHEBI:57287"/>
        <dbReference type="ChEBI" id="CHEBI:57384"/>
        <dbReference type="ChEBI" id="CHEBI:90725"/>
        <dbReference type="ChEBI" id="CHEBI:90736"/>
        <dbReference type="EC" id="2.3.1.199"/>
    </reaction>
</comment>
<dbReference type="InterPro" id="IPR013601">
    <property type="entry name" value="FAE1_typ3_polyketide_synth"/>
</dbReference>
<evidence type="ECO:0000313" key="5">
    <source>
        <dbReference type="EMBL" id="CAK7340634.1"/>
    </source>
</evidence>
<keyword evidence="3" id="KW-0472">Membrane</keyword>
<name>A0AAV1RVF2_9ROSI</name>